<reference evidence="2" key="2">
    <citation type="journal article" date="2015" name="Data Brief">
        <title>Shoot transcriptome of the giant reed, Arundo donax.</title>
        <authorList>
            <person name="Barrero R.A."/>
            <person name="Guerrero F.D."/>
            <person name="Moolhuijzen P."/>
            <person name="Goolsby J.A."/>
            <person name="Tidwell J."/>
            <person name="Bellgard S.E."/>
            <person name="Bellgard M.I."/>
        </authorList>
    </citation>
    <scope>NUCLEOTIDE SEQUENCE</scope>
    <source>
        <tissue evidence="2">Shoot tissue taken approximately 20 cm above the soil surface</tissue>
    </source>
</reference>
<dbReference type="EMBL" id="GBRH01219084">
    <property type="protein sequence ID" value="JAD78811.1"/>
    <property type="molecule type" value="Transcribed_RNA"/>
</dbReference>
<evidence type="ECO:0008006" key="3">
    <source>
        <dbReference type="Google" id="ProtNLM"/>
    </source>
</evidence>
<evidence type="ECO:0000256" key="1">
    <source>
        <dbReference type="SAM" id="SignalP"/>
    </source>
</evidence>
<name>A0A0A9CT72_ARUDO</name>
<sequence length="69" mass="7798">MREGKWACWWAGPTSPFPSFSFFFFLFLFLPPPRCCLAVSHTAMALPYLASCMPRRLEGGESPHHALPP</sequence>
<organism evidence="2">
    <name type="scientific">Arundo donax</name>
    <name type="common">Giant reed</name>
    <name type="synonym">Donax arundinaceus</name>
    <dbReference type="NCBI Taxonomy" id="35708"/>
    <lineage>
        <taxon>Eukaryota</taxon>
        <taxon>Viridiplantae</taxon>
        <taxon>Streptophyta</taxon>
        <taxon>Embryophyta</taxon>
        <taxon>Tracheophyta</taxon>
        <taxon>Spermatophyta</taxon>
        <taxon>Magnoliopsida</taxon>
        <taxon>Liliopsida</taxon>
        <taxon>Poales</taxon>
        <taxon>Poaceae</taxon>
        <taxon>PACMAD clade</taxon>
        <taxon>Arundinoideae</taxon>
        <taxon>Arundineae</taxon>
        <taxon>Arundo</taxon>
    </lineage>
</organism>
<proteinExistence type="predicted"/>
<feature type="signal peptide" evidence="1">
    <location>
        <begin position="1"/>
        <end position="38"/>
    </location>
</feature>
<keyword evidence="1" id="KW-0732">Signal</keyword>
<feature type="chain" id="PRO_5002044635" description="Secreted protein" evidence="1">
    <location>
        <begin position="39"/>
        <end position="69"/>
    </location>
</feature>
<dbReference type="AlphaFoldDB" id="A0A0A9CT72"/>
<evidence type="ECO:0000313" key="2">
    <source>
        <dbReference type="EMBL" id="JAD78811.1"/>
    </source>
</evidence>
<reference evidence="2" key="1">
    <citation type="submission" date="2014-09" db="EMBL/GenBank/DDBJ databases">
        <authorList>
            <person name="Magalhaes I.L.F."/>
            <person name="Oliveira U."/>
            <person name="Santos F.R."/>
            <person name="Vidigal T.H.D.A."/>
            <person name="Brescovit A.D."/>
            <person name="Santos A.J."/>
        </authorList>
    </citation>
    <scope>NUCLEOTIDE SEQUENCE</scope>
    <source>
        <tissue evidence="2">Shoot tissue taken approximately 20 cm above the soil surface</tissue>
    </source>
</reference>
<protein>
    <recommendedName>
        <fullName evidence="3">Secreted protein</fullName>
    </recommendedName>
</protein>
<accession>A0A0A9CT72</accession>